<gene>
    <name evidence="1" type="ORF">RM573_03980</name>
</gene>
<dbReference type="Pfam" id="PF07295">
    <property type="entry name" value="DUF1451"/>
    <property type="match status" value="1"/>
</dbReference>
<protein>
    <recommendedName>
        <fullName evidence="3">Zinc ribbon-containing protein</fullName>
    </recommendedName>
</protein>
<evidence type="ECO:0000313" key="2">
    <source>
        <dbReference type="Proteomes" id="UP001266357"/>
    </source>
</evidence>
<dbReference type="Proteomes" id="UP001266357">
    <property type="component" value="Unassembled WGS sequence"/>
</dbReference>
<keyword evidence="2" id="KW-1185">Reference proteome</keyword>
<dbReference type="RefSeq" id="WP_311577629.1">
    <property type="nucleotide sequence ID" value="NZ_JAVRIF010000002.1"/>
</dbReference>
<accession>A0ABU2ZXS9</accession>
<organism evidence="1 2">
    <name type="scientific">Thalassotalea castellviae</name>
    <dbReference type="NCBI Taxonomy" id="3075612"/>
    <lineage>
        <taxon>Bacteria</taxon>
        <taxon>Pseudomonadati</taxon>
        <taxon>Pseudomonadota</taxon>
        <taxon>Gammaproteobacteria</taxon>
        <taxon>Alteromonadales</taxon>
        <taxon>Colwelliaceae</taxon>
        <taxon>Thalassotalea</taxon>
    </lineage>
</organism>
<evidence type="ECO:0000313" key="1">
    <source>
        <dbReference type="EMBL" id="MDT0602740.1"/>
    </source>
</evidence>
<dbReference type="InterPro" id="IPR009912">
    <property type="entry name" value="DUF1451"/>
</dbReference>
<dbReference type="EMBL" id="JAVRIF010000002">
    <property type="protein sequence ID" value="MDT0602740.1"/>
    <property type="molecule type" value="Genomic_DNA"/>
</dbReference>
<comment type="caution">
    <text evidence="1">The sequence shown here is derived from an EMBL/GenBank/DDBJ whole genome shotgun (WGS) entry which is preliminary data.</text>
</comment>
<name>A0ABU2ZXS9_9GAMM</name>
<sequence length="160" mass="18826">MTNKNVLTDFYQNLAQWLTDVKKHEVTQAVELIEHAKVLMKAAEEIPEEKFKQFIENFKYDLHEFYQQNQEQAKHSIYLGLMKESFWAVMANITDKSQVEWAELCEDFHHDGVYQTNDVIGFGILECQKCLKTQQITHFSNVNNCLHCGHNQFLRKSLTP</sequence>
<reference evidence="1 2" key="1">
    <citation type="submission" date="2023-09" db="EMBL/GenBank/DDBJ databases">
        <authorList>
            <person name="Rey-Velasco X."/>
        </authorList>
    </citation>
    <scope>NUCLEOTIDE SEQUENCE [LARGE SCALE GENOMIC DNA]</scope>
    <source>
        <strain evidence="1 2">W431</strain>
    </source>
</reference>
<proteinExistence type="predicted"/>
<evidence type="ECO:0008006" key="3">
    <source>
        <dbReference type="Google" id="ProtNLM"/>
    </source>
</evidence>